<dbReference type="InterPro" id="IPR018756">
    <property type="entry name" value="DUF2314"/>
</dbReference>
<accession>A0A6I3LKJ5</accession>
<dbReference type="SUPFAM" id="SSF48403">
    <property type="entry name" value="Ankyrin repeat"/>
    <property type="match status" value="1"/>
</dbReference>
<reference evidence="3 4" key="1">
    <citation type="submission" date="2019-11" db="EMBL/GenBank/DDBJ databases">
        <title>Genome of Strain BIT-d1.</title>
        <authorList>
            <person name="Yang Y."/>
        </authorList>
    </citation>
    <scope>NUCLEOTIDE SEQUENCE [LARGE SCALE GENOMIC DNA]</scope>
    <source>
        <strain evidence="3 4">BIT-d1</strain>
    </source>
</reference>
<evidence type="ECO:0000256" key="1">
    <source>
        <dbReference type="PROSITE-ProRule" id="PRU00023"/>
    </source>
</evidence>
<dbReference type="AlphaFoldDB" id="A0A6I3LKJ5"/>
<dbReference type="InterPro" id="IPR002110">
    <property type="entry name" value="Ankyrin_rpt"/>
</dbReference>
<protein>
    <submittedName>
        <fullName evidence="3">DUF2314 domain-containing protein</fullName>
    </submittedName>
</protein>
<evidence type="ECO:0000313" key="4">
    <source>
        <dbReference type="Proteomes" id="UP000438760"/>
    </source>
</evidence>
<keyword evidence="1" id="KW-0040">ANK repeat</keyword>
<name>A0A6I3LKJ5_9FLAO</name>
<keyword evidence="4" id="KW-1185">Reference proteome</keyword>
<gene>
    <name evidence="3" type="ORF">GJV76_13535</name>
</gene>
<dbReference type="Pfam" id="PF10077">
    <property type="entry name" value="DUF2314"/>
    <property type="match status" value="1"/>
</dbReference>
<evidence type="ECO:0000259" key="2">
    <source>
        <dbReference type="Pfam" id="PF10077"/>
    </source>
</evidence>
<dbReference type="Gene3D" id="1.25.40.20">
    <property type="entry name" value="Ankyrin repeat-containing domain"/>
    <property type="match status" value="1"/>
</dbReference>
<evidence type="ECO:0000313" key="3">
    <source>
        <dbReference type="EMBL" id="MTG99138.1"/>
    </source>
</evidence>
<dbReference type="Proteomes" id="UP000438760">
    <property type="component" value="Unassembled WGS sequence"/>
</dbReference>
<feature type="repeat" description="ANK" evidence="1">
    <location>
        <begin position="201"/>
        <end position="233"/>
    </location>
</feature>
<feature type="domain" description="DUF2314" evidence="2">
    <location>
        <begin position="14"/>
        <end position="152"/>
    </location>
</feature>
<dbReference type="PROSITE" id="PS50088">
    <property type="entry name" value="ANK_REPEAT"/>
    <property type="match status" value="1"/>
</dbReference>
<comment type="caution">
    <text evidence="3">The sequence shown here is derived from an EMBL/GenBank/DDBJ whole genome shotgun (WGS) entry which is preliminary data.</text>
</comment>
<organism evidence="3 4">
    <name type="scientific">Myroides albus</name>
    <dbReference type="NCBI Taxonomy" id="2562892"/>
    <lineage>
        <taxon>Bacteria</taxon>
        <taxon>Pseudomonadati</taxon>
        <taxon>Bacteroidota</taxon>
        <taxon>Flavobacteriia</taxon>
        <taxon>Flavobacteriales</taxon>
        <taxon>Flavobacteriaceae</taxon>
        <taxon>Myroides</taxon>
    </lineage>
</organism>
<proteinExistence type="predicted"/>
<dbReference type="InterPro" id="IPR036770">
    <property type="entry name" value="Ankyrin_rpt-contain_sf"/>
</dbReference>
<dbReference type="EMBL" id="WMJX01000046">
    <property type="protein sequence ID" value="MTG99138.1"/>
    <property type="molecule type" value="Genomic_DNA"/>
</dbReference>
<dbReference type="PROSITE" id="PS50297">
    <property type="entry name" value="ANK_REP_REGION"/>
    <property type="match status" value="1"/>
</dbReference>
<sequence>MMEDNKVFFASGEDQIMIDAFAKAQETFKYFWRELYWESRRIIPALDMASVKVAFTQEFEDDKGETYVEVEHMWIGDIYFDGMYIYGELLNEPNILTNIEEGESIGVTVDQISDWMFLTEGKSYGGFTVQAMRSQMSEEELKEHDTAWGLDFGDFNNILVAYNQEEHPENLIEHPMSKNMKESLIEFLDKNPEEITLVDPDGFTFLHREAIAGNLSTIEILLAKGADKHIKSEDGKTALEYAQYLKWDHIIPVLS</sequence>